<dbReference type="PANTHER" id="PTHR33488">
    <property type="entry name" value="ZGC:162509"/>
    <property type="match status" value="1"/>
</dbReference>
<dbReference type="PANTHER" id="PTHR33488:SF2">
    <property type="entry name" value="EARLY ENDOSOME ANTIGEN 1-LIKE"/>
    <property type="match status" value="1"/>
</dbReference>
<proteinExistence type="predicted"/>
<dbReference type="AlphaFoldDB" id="A0A1T3CWY7"/>
<dbReference type="Proteomes" id="UP000191004">
    <property type="component" value="Unassembled WGS sequence"/>
</dbReference>
<sequence>MAGTEDPAITIGKTKTLTAAQASLDAAKYRLSTTQKHLSATQHLYQKSSQKMIEQQNKLSKIQADIKRLSTTTADLNEVKRILIRAIELIAQMKSQIANLCRFFGAIGATVDAVVKYNVQPFIDDITATTNDPTARQSSIAGYNYTDLTRTMIYQAVVTIKAYFSVFADIASMWSELSREDIMPGLKLVDMMSLPQNNEEQQLKMDELQNWTQKAQDHITQVAAKKRAEIIDQMGVRIKNIEATTKMLPPAPAVEAAIEEGTQAAAQAGEDEITHNAAASPLKRFSMNI</sequence>
<reference evidence="1 2" key="1">
    <citation type="submission" date="2016-04" db="EMBL/GenBank/DDBJ databases">
        <title>Multiple horizontal gene transfer events from other fungi enriched the ability of the initially mycotrophic fungus Trichoderma (Ascomycota) to feed on dead plant biomass.</title>
        <authorList>
            <person name="Atanasova L."/>
            <person name="Chenthamara K."/>
            <person name="Zhang J."/>
            <person name="Grujic M."/>
            <person name="Henrissat B."/>
            <person name="Kuo A."/>
            <person name="Aertz A."/>
            <person name="Salamov A."/>
            <person name="Lipzen A."/>
            <person name="Labutti K."/>
            <person name="Barry K."/>
            <person name="Miao Y."/>
            <person name="Rahimi M.J."/>
            <person name="Shen Q."/>
            <person name="Grigoriev I.V."/>
            <person name="Kubicek C.P."/>
            <person name="Druzhinina I.S."/>
        </authorList>
    </citation>
    <scope>NUCLEOTIDE SEQUENCE [LARGE SCALE GENOMIC DNA]</scope>
    <source>
        <strain evidence="1 2">NJAU 4742</strain>
    </source>
</reference>
<dbReference type="EMBL" id="LVVK01000005">
    <property type="protein sequence ID" value="OPB45574.1"/>
    <property type="molecule type" value="Genomic_DNA"/>
</dbReference>
<accession>A0A1T3CWY7</accession>
<keyword evidence="2" id="KW-1185">Reference proteome</keyword>
<comment type="caution">
    <text evidence="1">The sequence shown here is derived from an EMBL/GenBank/DDBJ whole genome shotgun (WGS) entry which is preliminary data.</text>
</comment>
<gene>
    <name evidence="1" type="ORF">A0O28_0077840</name>
</gene>
<name>A0A1T3CWY7_9HYPO</name>
<protein>
    <submittedName>
        <fullName evidence="1">Uncharacterized protein</fullName>
    </submittedName>
</protein>
<evidence type="ECO:0000313" key="2">
    <source>
        <dbReference type="Proteomes" id="UP000191004"/>
    </source>
</evidence>
<evidence type="ECO:0000313" key="1">
    <source>
        <dbReference type="EMBL" id="OPB45574.1"/>
    </source>
</evidence>
<organism evidence="1 2">
    <name type="scientific">Trichoderma guizhouense</name>
    <dbReference type="NCBI Taxonomy" id="1491466"/>
    <lineage>
        <taxon>Eukaryota</taxon>
        <taxon>Fungi</taxon>
        <taxon>Dikarya</taxon>
        <taxon>Ascomycota</taxon>
        <taxon>Pezizomycotina</taxon>
        <taxon>Sordariomycetes</taxon>
        <taxon>Hypocreomycetidae</taxon>
        <taxon>Hypocreales</taxon>
        <taxon>Hypocreaceae</taxon>
        <taxon>Trichoderma</taxon>
    </lineage>
</organism>